<evidence type="ECO:0000256" key="3">
    <source>
        <dbReference type="ARBA" id="ARBA00022670"/>
    </source>
</evidence>
<accession>A0AAW5QWJ0</accession>
<dbReference type="EMBL" id="JALIDZ010000002">
    <property type="protein sequence ID" value="MCT8971264.1"/>
    <property type="molecule type" value="Genomic_DNA"/>
</dbReference>
<dbReference type="PRINTS" id="PR00706">
    <property type="entry name" value="PYROGLUPTASE"/>
</dbReference>
<evidence type="ECO:0000256" key="1">
    <source>
        <dbReference type="ARBA" id="ARBA00006641"/>
    </source>
</evidence>
<dbReference type="InterPro" id="IPR033694">
    <property type="entry name" value="PGPEP1_Cys_AS"/>
</dbReference>
<comment type="catalytic activity">
    <reaction evidence="6">
        <text>Release of an N-terminal pyroglutamyl group from a polypeptide, the second amino acid generally not being Pro.</text>
        <dbReference type="EC" id="3.4.19.3"/>
    </reaction>
</comment>
<dbReference type="EC" id="3.4.19.3" evidence="6"/>
<gene>
    <name evidence="7" type="ORF">MUB46_05260</name>
</gene>
<dbReference type="CDD" id="cd00501">
    <property type="entry name" value="Peptidase_C15"/>
    <property type="match status" value="1"/>
</dbReference>
<keyword evidence="4" id="KW-0378">Hydrolase</keyword>
<dbReference type="Gene3D" id="3.40.630.20">
    <property type="entry name" value="Peptidase C15, pyroglutamyl peptidase I-like"/>
    <property type="match status" value="1"/>
</dbReference>
<sequence>MAKPRLLVTGFSSFPGARRNPTEVLVTALDVKRMARRFDIDLAATILPTEYAAVSDLLPWLWKDVRPDAAIHFGLHGRARTVRIETRAANHATPVRPDAAGKRLATLVIEPRGPLYRRTTLPAEKIVVVLRRAGIPATLSADAGGYLCNYATWVSLMAAGGKKGRAGGLAGFVHVPWPAEERAPNAPTGRPGWGALALAMETVVAAGARAVRMRSQGRAG</sequence>
<evidence type="ECO:0000313" key="8">
    <source>
        <dbReference type="Proteomes" id="UP001320898"/>
    </source>
</evidence>
<evidence type="ECO:0000256" key="2">
    <source>
        <dbReference type="ARBA" id="ARBA00022490"/>
    </source>
</evidence>
<dbReference type="PANTHER" id="PTHR23402:SF1">
    <property type="entry name" value="PYROGLUTAMYL-PEPTIDASE I"/>
    <property type="match status" value="1"/>
</dbReference>
<dbReference type="InterPro" id="IPR036440">
    <property type="entry name" value="Peptidase_C15-like_sf"/>
</dbReference>
<dbReference type="RefSeq" id="WP_261614831.1">
    <property type="nucleotide sequence ID" value="NZ_JALIDZ010000002.1"/>
</dbReference>
<evidence type="ECO:0000256" key="5">
    <source>
        <dbReference type="ARBA" id="ARBA00022807"/>
    </source>
</evidence>
<dbReference type="GO" id="GO:0005829">
    <property type="term" value="C:cytosol"/>
    <property type="evidence" value="ECO:0007669"/>
    <property type="project" value="InterPro"/>
</dbReference>
<reference evidence="7 8" key="1">
    <citation type="submission" date="2022-04" db="EMBL/GenBank/DDBJ databases">
        <authorList>
            <person name="Ye Y.-Q."/>
            <person name="Du Z.-J."/>
        </authorList>
    </citation>
    <scope>NUCLEOTIDE SEQUENCE [LARGE SCALE GENOMIC DNA]</scope>
    <source>
        <strain evidence="7 8">A6E488</strain>
    </source>
</reference>
<comment type="caution">
    <text evidence="7">The sequence shown here is derived from an EMBL/GenBank/DDBJ whole genome shotgun (WGS) entry which is preliminary data.</text>
</comment>
<dbReference type="InterPro" id="IPR016125">
    <property type="entry name" value="Peptidase_C15-like"/>
</dbReference>
<dbReference type="Proteomes" id="UP001320898">
    <property type="component" value="Unassembled WGS sequence"/>
</dbReference>
<comment type="similarity">
    <text evidence="1">Belongs to the peptidase C15 family.</text>
</comment>
<organism evidence="7 8">
    <name type="scientific">Microbaculum marinisediminis</name>
    <dbReference type="NCBI Taxonomy" id="2931392"/>
    <lineage>
        <taxon>Bacteria</taxon>
        <taxon>Pseudomonadati</taxon>
        <taxon>Pseudomonadota</taxon>
        <taxon>Alphaproteobacteria</taxon>
        <taxon>Hyphomicrobiales</taxon>
        <taxon>Tepidamorphaceae</taxon>
        <taxon>Microbaculum</taxon>
    </lineage>
</organism>
<protein>
    <recommendedName>
        <fullName evidence="6">Pyroglutamyl-peptidase I</fullName>
        <ecNumber evidence="6">3.4.19.3</ecNumber>
    </recommendedName>
</protein>
<dbReference type="PIRSF" id="PIRSF015592">
    <property type="entry name" value="Prld-crbxl_pptds"/>
    <property type="match status" value="1"/>
</dbReference>
<evidence type="ECO:0000313" key="7">
    <source>
        <dbReference type="EMBL" id="MCT8971264.1"/>
    </source>
</evidence>
<evidence type="ECO:0000256" key="4">
    <source>
        <dbReference type="ARBA" id="ARBA00022801"/>
    </source>
</evidence>
<dbReference type="GO" id="GO:0006508">
    <property type="term" value="P:proteolysis"/>
    <property type="evidence" value="ECO:0007669"/>
    <property type="project" value="UniProtKB-KW"/>
</dbReference>
<keyword evidence="2" id="KW-0963">Cytoplasm</keyword>
<dbReference type="AlphaFoldDB" id="A0AAW5QWJ0"/>
<feature type="active site" evidence="6">
    <location>
        <position position="148"/>
    </location>
</feature>
<dbReference type="InterPro" id="IPR000816">
    <property type="entry name" value="Peptidase_C15"/>
</dbReference>
<dbReference type="GO" id="GO:0016920">
    <property type="term" value="F:pyroglutamyl-peptidase activity"/>
    <property type="evidence" value="ECO:0007669"/>
    <property type="project" value="UniProtKB-EC"/>
</dbReference>
<keyword evidence="3" id="KW-0645">Protease</keyword>
<proteinExistence type="inferred from homology"/>
<name>A0AAW5QWJ0_9HYPH</name>
<dbReference type="SUPFAM" id="SSF53182">
    <property type="entry name" value="Pyrrolidone carboxyl peptidase (pyroglutamate aminopeptidase)"/>
    <property type="match status" value="1"/>
</dbReference>
<dbReference type="PROSITE" id="PS01334">
    <property type="entry name" value="PYRASE_CYS"/>
    <property type="match status" value="1"/>
</dbReference>
<dbReference type="PANTHER" id="PTHR23402">
    <property type="entry name" value="PROTEASE FAMILY C15 PYROGLUTAMYL-PEPTIDASE I-RELATED"/>
    <property type="match status" value="1"/>
</dbReference>
<evidence type="ECO:0000256" key="6">
    <source>
        <dbReference type="PROSITE-ProRule" id="PRU10077"/>
    </source>
</evidence>
<dbReference type="Pfam" id="PF01470">
    <property type="entry name" value="Peptidase_C15"/>
    <property type="match status" value="1"/>
</dbReference>
<keyword evidence="5" id="KW-0788">Thiol protease</keyword>
<keyword evidence="8" id="KW-1185">Reference proteome</keyword>